<dbReference type="InterPro" id="IPR018060">
    <property type="entry name" value="HTH_AraC"/>
</dbReference>
<dbReference type="Gene3D" id="1.10.10.60">
    <property type="entry name" value="Homeodomain-like"/>
    <property type="match status" value="2"/>
</dbReference>
<dbReference type="EMBL" id="JAOVZQ010000001">
    <property type="protein sequence ID" value="MCY0092771.1"/>
    <property type="molecule type" value="Genomic_DNA"/>
</dbReference>
<keyword evidence="2" id="KW-0238">DNA-binding</keyword>
<gene>
    <name evidence="5" type="ORF">OEG82_01745</name>
</gene>
<proteinExistence type="predicted"/>
<accession>A0ABT3YA54</accession>
<dbReference type="SUPFAM" id="SSF46689">
    <property type="entry name" value="Homeodomain-like"/>
    <property type="match status" value="2"/>
</dbReference>
<evidence type="ECO:0000256" key="1">
    <source>
        <dbReference type="ARBA" id="ARBA00023015"/>
    </source>
</evidence>
<name>A0ABT3YA54_9HYPH</name>
<dbReference type="SMART" id="SM00342">
    <property type="entry name" value="HTH_ARAC"/>
    <property type="match status" value="1"/>
</dbReference>
<dbReference type="Proteomes" id="UP001081283">
    <property type="component" value="Unassembled WGS sequence"/>
</dbReference>
<dbReference type="PRINTS" id="PR00032">
    <property type="entry name" value="HTHARAC"/>
</dbReference>
<dbReference type="PROSITE" id="PS00041">
    <property type="entry name" value="HTH_ARAC_FAMILY_1"/>
    <property type="match status" value="1"/>
</dbReference>
<dbReference type="InterPro" id="IPR009057">
    <property type="entry name" value="Homeodomain-like_sf"/>
</dbReference>
<dbReference type="RefSeq" id="WP_267610739.1">
    <property type="nucleotide sequence ID" value="NZ_JAOVZQ010000001.1"/>
</dbReference>
<comment type="caution">
    <text evidence="5">The sequence shown here is derived from an EMBL/GenBank/DDBJ whole genome shotgun (WGS) entry which is preliminary data.</text>
</comment>
<dbReference type="Pfam" id="PF12833">
    <property type="entry name" value="HTH_18"/>
    <property type="match status" value="1"/>
</dbReference>
<evidence type="ECO:0000256" key="2">
    <source>
        <dbReference type="ARBA" id="ARBA00023125"/>
    </source>
</evidence>
<keyword evidence="1" id="KW-0805">Transcription regulation</keyword>
<keyword evidence="6" id="KW-1185">Reference proteome</keyword>
<dbReference type="InterPro" id="IPR018062">
    <property type="entry name" value="HTH_AraC-typ_CS"/>
</dbReference>
<evidence type="ECO:0000313" key="5">
    <source>
        <dbReference type="EMBL" id="MCY0092771.1"/>
    </source>
</evidence>
<dbReference type="PANTHER" id="PTHR43436">
    <property type="entry name" value="ARAC-FAMILY TRANSCRIPTIONAL REGULATOR"/>
    <property type="match status" value="1"/>
</dbReference>
<keyword evidence="3" id="KW-0804">Transcription</keyword>
<dbReference type="PANTHER" id="PTHR43436:SF1">
    <property type="entry name" value="TRANSCRIPTIONAL REGULATORY PROTEIN"/>
    <property type="match status" value="1"/>
</dbReference>
<evidence type="ECO:0000259" key="4">
    <source>
        <dbReference type="PROSITE" id="PS01124"/>
    </source>
</evidence>
<feature type="domain" description="HTH araC/xylS-type" evidence="4">
    <location>
        <begin position="192"/>
        <end position="289"/>
    </location>
</feature>
<dbReference type="PROSITE" id="PS01124">
    <property type="entry name" value="HTH_ARAC_FAMILY_2"/>
    <property type="match status" value="1"/>
</dbReference>
<dbReference type="InterPro" id="IPR020449">
    <property type="entry name" value="Tscrpt_reg_AraC-type_HTH"/>
</dbReference>
<reference evidence="5" key="1">
    <citation type="submission" date="2022-10" db="EMBL/GenBank/DDBJ databases">
        <title>Hoeflea sp. J2-29, isolated from marine algae.</title>
        <authorList>
            <person name="Kristyanto S."/>
            <person name="Kim J.M."/>
            <person name="Jeon C.O."/>
        </authorList>
    </citation>
    <scope>NUCLEOTIDE SEQUENCE</scope>
    <source>
        <strain evidence="5">J2-29</strain>
    </source>
</reference>
<dbReference type="InterPro" id="IPR009594">
    <property type="entry name" value="Tscrpt_reg_HTH_AraC_N"/>
</dbReference>
<protein>
    <submittedName>
        <fullName evidence="5">AraC family transcriptional regulator</fullName>
    </submittedName>
</protein>
<sequence length="297" mass="32026">MSKHHILKMIQGRIVEDGLFETGVAGVRLFRATAAVPCAPAVYEPCVIAILSGAKEAVLDGERYIYDESRYMCCPTSMPVKAGTPTASPDNPLLGVMISLDQRVMNQLALEMENAGSAIRPDAGSAGAQGIRLARWDAAFTDALMRILQLGDDDTDTAILGTARLRELCYAILKGEAGHFARRAFGAGNAIARSIAHVSSNLDAPVSIDDMAARAHMSRAAFHRKFKQATTMSPIQFVKSMRLNTAAMKIAGGITVNQAAMEVGYVSPSQFSREFKRMYGQSPRQWSDIQTGPQSVA</sequence>
<organism evidence="5 6">
    <name type="scientific">Hoeflea ulvae</name>
    <dbReference type="NCBI Taxonomy" id="2983764"/>
    <lineage>
        <taxon>Bacteria</taxon>
        <taxon>Pseudomonadati</taxon>
        <taxon>Pseudomonadota</taxon>
        <taxon>Alphaproteobacteria</taxon>
        <taxon>Hyphomicrobiales</taxon>
        <taxon>Rhizobiaceae</taxon>
        <taxon>Hoeflea</taxon>
    </lineage>
</organism>
<evidence type="ECO:0000313" key="6">
    <source>
        <dbReference type="Proteomes" id="UP001081283"/>
    </source>
</evidence>
<dbReference type="Pfam" id="PF06719">
    <property type="entry name" value="AraC_N"/>
    <property type="match status" value="1"/>
</dbReference>
<evidence type="ECO:0000256" key="3">
    <source>
        <dbReference type="ARBA" id="ARBA00023163"/>
    </source>
</evidence>